<sequence length="191" mass="22591">MQLDRLVQFHKTLADPTRIRILSLLAQGPLHGQALAGKLGLTPSTITHHVRKLREVGLVFERRNKNSLYLHLDAKALQQKAQAITKWVNTPDKKERGELEQIRWEVIRNFFTADGKLTHLPAKHKKKLIVLEYLIKDWKVGVKYPENELNEYIKKFHDDYATIRRELIINHFMYRENSIYELNPPDMWKTF</sequence>
<dbReference type="InterPro" id="IPR018656">
    <property type="entry name" value="DUF2087"/>
</dbReference>
<dbReference type="PANTHER" id="PTHR33154">
    <property type="entry name" value="TRANSCRIPTIONAL REGULATOR, ARSR FAMILY"/>
    <property type="match status" value="1"/>
</dbReference>
<reference evidence="5 6" key="1">
    <citation type="submission" date="2018-03" db="EMBL/GenBank/DDBJ databases">
        <title>Genomic Encyclopedia of Archaeal and Bacterial Type Strains, Phase II (KMG-II): from individual species to whole genera.</title>
        <authorList>
            <person name="Goeker M."/>
        </authorList>
    </citation>
    <scope>NUCLEOTIDE SEQUENCE [LARGE SCALE GENOMIC DNA]</scope>
    <source>
        <strain evidence="5 6">RHA1</strain>
    </source>
</reference>
<dbReference type="Pfam" id="PF01022">
    <property type="entry name" value="HTH_5"/>
    <property type="match status" value="1"/>
</dbReference>
<dbReference type="InterPro" id="IPR011991">
    <property type="entry name" value="ArsR-like_HTH"/>
</dbReference>
<accession>A0ABX5EPT6</accession>
<keyword evidence="6" id="KW-1185">Reference proteome</keyword>
<dbReference type="Proteomes" id="UP000238836">
    <property type="component" value="Unassembled WGS sequence"/>
</dbReference>
<evidence type="ECO:0000313" key="5">
    <source>
        <dbReference type="EMBL" id="PRZ15295.1"/>
    </source>
</evidence>
<proteinExistence type="predicted"/>
<evidence type="ECO:0000259" key="4">
    <source>
        <dbReference type="PROSITE" id="PS50987"/>
    </source>
</evidence>
<dbReference type="RefSeq" id="WP_106342054.1">
    <property type="nucleotide sequence ID" value="NZ_PVTZ01000004.1"/>
</dbReference>
<dbReference type="PROSITE" id="PS50987">
    <property type="entry name" value="HTH_ARSR_2"/>
    <property type="match status" value="1"/>
</dbReference>
<dbReference type="PRINTS" id="PR00778">
    <property type="entry name" value="HTHARSR"/>
</dbReference>
<dbReference type="InterPro" id="IPR036390">
    <property type="entry name" value="WH_DNA-bd_sf"/>
</dbReference>
<keyword evidence="3" id="KW-0804">Transcription</keyword>
<dbReference type="InterPro" id="IPR051081">
    <property type="entry name" value="HTH_MetalResp_TranReg"/>
</dbReference>
<dbReference type="InterPro" id="IPR036388">
    <property type="entry name" value="WH-like_DNA-bd_sf"/>
</dbReference>
<evidence type="ECO:0000256" key="2">
    <source>
        <dbReference type="ARBA" id="ARBA00023125"/>
    </source>
</evidence>
<dbReference type="PANTHER" id="PTHR33154:SF33">
    <property type="entry name" value="TRANSCRIPTIONAL REPRESSOR SDPR"/>
    <property type="match status" value="1"/>
</dbReference>
<keyword evidence="2" id="KW-0238">DNA-binding</keyword>
<protein>
    <recommendedName>
        <fullName evidence="4">HTH arsR-type domain-containing protein</fullName>
    </recommendedName>
</protein>
<evidence type="ECO:0000256" key="1">
    <source>
        <dbReference type="ARBA" id="ARBA00023015"/>
    </source>
</evidence>
<dbReference type="NCBIfam" id="NF033788">
    <property type="entry name" value="HTH_metalloreg"/>
    <property type="match status" value="1"/>
</dbReference>
<dbReference type="Pfam" id="PF09860">
    <property type="entry name" value="DUF2087"/>
    <property type="match status" value="1"/>
</dbReference>
<name>A0ABX5EPT6_9BACL</name>
<dbReference type="Gene3D" id="1.10.10.10">
    <property type="entry name" value="Winged helix-like DNA-binding domain superfamily/Winged helix DNA-binding domain"/>
    <property type="match status" value="1"/>
</dbReference>
<feature type="domain" description="HTH arsR-type" evidence="4">
    <location>
        <begin position="1"/>
        <end position="92"/>
    </location>
</feature>
<dbReference type="SMART" id="SM00418">
    <property type="entry name" value="HTH_ARSR"/>
    <property type="match status" value="1"/>
</dbReference>
<evidence type="ECO:0000256" key="3">
    <source>
        <dbReference type="ARBA" id="ARBA00023163"/>
    </source>
</evidence>
<gene>
    <name evidence="5" type="ORF">CLV36_10418</name>
</gene>
<evidence type="ECO:0000313" key="6">
    <source>
        <dbReference type="Proteomes" id="UP000238836"/>
    </source>
</evidence>
<dbReference type="EMBL" id="PVTZ01000004">
    <property type="protein sequence ID" value="PRZ15295.1"/>
    <property type="molecule type" value="Genomic_DNA"/>
</dbReference>
<comment type="caution">
    <text evidence="5">The sequence shown here is derived from an EMBL/GenBank/DDBJ whole genome shotgun (WGS) entry which is preliminary data.</text>
</comment>
<dbReference type="CDD" id="cd00090">
    <property type="entry name" value="HTH_ARSR"/>
    <property type="match status" value="1"/>
</dbReference>
<keyword evidence="1" id="KW-0805">Transcription regulation</keyword>
<dbReference type="SUPFAM" id="SSF46785">
    <property type="entry name" value="Winged helix' DNA-binding domain"/>
    <property type="match status" value="1"/>
</dbReference>
<organism evidence="5 6">
    <name type="scientific">Laceyella sediminis</name>
    <dbReference type="NCBI Taxonomy" id="573074"/>
    <lineage>
        <taxon>Bacteria</taxon>
        <taxon>Bacillati</taxon>
        <taxon>Bacillota</taxon>
        <taxon>Bacilli</taxon>
        <taxon>Bacillales</taxon>
        <taxon>Thermoactinomycetaceae</taxon>
        <taxon>Laceyella</taxon>
    </lineage>
</organism>
<dbReference type="InterPro" id="IPR001845">
    <property type="entry name" value="HTH_ArsR_DNA-bd_dom"/>
</dbReference>